<accession>A0A7U2RAM7</accession>
<dbReference type="InterPro" id="IPR001173">
    <property type="entry name" value="Glyco_trans_2-like"/>
</dbReference>
<keyword evidence="2" id="KW-0808">Transferase</keyword>
<sequence>MPFFSIIIPLYNKENYIEYTLKSVLNQSFIDFEIIIVNDGSTDNSEQIVFQFNDKRIHYFHKKNEGVSIARNFGIEQAKSDFICFLDADDFWYENYLEIMQTYIEKFSTYKVFSSAIEIETSKTIFPAQYSIKKNADFEIINFFEASEKECAIWTSSSVFHKSIFKKTGVFDPNIKIAEDTDLWIRIGLQYPIVFIWKTIARYVYDEQSVSRTSNYIFEESSFLKYVEKEKTNKELKKYLDLNRFSAAIKNKLNDNYASFEKVIKEINLTNLSFKKRLLLKLPTPILKKLILLKLFLANLGIGNSIFK</sequence>
<protein>
    <submittedName>
        <fullName evidence="2">Glycosyltransferase family 2 protein</fullName>
    </submittedName>
</protein>
<proteinExistence type="predicted"/>
<evidence type="ECO:0000313" key="3">
    <source>
        <dbReference type="Proteomes" id="UP000596329"/>
    </source>
</evidence>
<dbReference type="GO" id="GO:0016758">
    <property type="term" value="F:hexosyltransferase activity"/>
    <property type="evidence" value="ECO:0007669"/>
    <property type="project" value="UniProtKB-ARBA"/>
</dbReference>
<reference evidence="2 3" key="1">
    <citation type="submission" date="2020-07" db="EMBL/GenBank/DDBJ databases">
        <title>Genomic characterization of Flavobacterium psychrophilum strains.</title>
        <authorList>
            <person name="Castillo D."/>
            <person name="Jorgensen J."/>
            <person name="Middelboe M."/>
        </authorList>
    </citation>
    <scope>NUCLEOTIDE SEQUENCE [LARGE SCALE GENOMIC DNA]</scope>
    <source>
        <strain evidence="2 3">FPS-R7</strain>
    </source>
</reference>
<dbReference type="SUPFAM" id="SSF53448">
    <property type="entry name" value="Nucleotide-diphospho-sugar transferases"/>
    <property type="match status" value="1"/>
</dbReference>
<dbReference type="EMBL" id="CP059075">
    <property type="protein sequence ID" value="QRE05193.1"/>
    <property type="molecule type" value="Genomic_DNA"/>
</dbReference>
<dbReference type="CDD" id="cd00761">
    <property type="entry name" value="Glyco_tranf_GTA_type"/>
    <property type="match status" value="1"/>
</dbReference>
<dbReference type="Pfam" id="PF00535">
    <property type="entry name" value="Glycos_transf_2"/>
    <property type="match status" value="1"/>
</dbReference>
<dbReference type="InterPro" id="IPR029044">
    <property type="entry name" value="Nucleotide-diphossugar_trans"/>
</dbReference>
<evidence type="ECO:0000259" key="1">
    <source>
        <dbReference type="Pfam" id="PF00535"/>
    </source>
</evidence>
<feature type="domain" description="Glycosyltransferase 2-like" evidence="1">
    <location>
        <begin position="5"/>
        <end position="167"/>
    </location>
</feature>
<evidence type="ECO:0000313" key="2">
    <source>
        <dbReference type="EMBL" id="QRE05193.1"/>
    </source>
</evidence>
<gene>
    <name evidence="2" type="ORF">H0H26_06290</name>
</gene>
<dbReference type="PANTHER" id="PTHR22916">
    <property type="entry name" value="GLYCOSYLTRANSFERASE"/>
    <property type="match status" value="1"/>
</dbReference>
<dbReference type="AlphaFoldDB" id="A0A7U2RAM7"/>
<organism evidence="2 3">
    <name type="scientific">Flavobacterium psychrophilum</name>
    <dbReference type="NCBI Taxonomy" id="96345"/>
    <lineage>
        <taxon>Bacteria</taxon>
        <taxon>Pseudomonadati</taxon>
        <taxon>Bacteroidota</taxon>
        <taxon>Flavobacteriia</taxon>
        <taxon>Flavobacteriales</taxon>
        <taxon>Flavobacteriaceae</taxon>
        <taxon>Flavobacterium</taxon>
    </lineage>
</organism>
<dbReference type="Proteomes" id="UP000596329">
    <property type="component" value="Chromosome"/>
</dbReference>
<name>A0A7U2RAM7_FLAPS</name>
<dbReference type="RefSeq" id="WP_071957633.1">
    <property type="nucleotide sequence ID" value="NZ_CP059075.1"/>
</dbReference>
<dbReference type="Gene3D" id="3.90.550.10">
    <property type="entry name" value="Spore Coat Polysaccharide Biosynthesis Protein SpsA, Chain A"/>
    <property type="match status" value="1"/>
</dbReference>